<protein>
    <submittedName>
        <fullName evidence="1">Uncharacterized protein</fullName>
    </submittedName>
</protein>
<dbReference type="AlphaFoldDB" id="A0A8A1UXY1"/>
<sequence>MSADETVTDGIAVHRFCRTPVFRPRIRPRFSAVRNRPPAPFTLPRVPMLSRWQFRPAHSLDRNSTGKGTIMAKKEWAAVPRSPVAVAREELLRAIAGEATSLRKGKRKGRSSKALNTLSRAYALVAAEGAHHDFGVPAAARKSRGRNFLPSMRTVFMTKRAGGRKGKRDAVADG</sequence>
<dbReference type="EMBL" id="CP048261">
    <property type="protein sequence ID" value="QST84599.1"/>
    <property type="molecule type" value="Genomic_DNA"/>
</dbReference>
<dbReference type="RefSeq" id="WP_129820779.1">
    <property type="nucleotide sequence ID" value="NZ_CP048261.1"/>
</dbReference>
<evidence type="ECO:0000313" key="2">
    <source>
        <dbReference type="Proteomes" id="UP000011074"/>
    </source>
</evidence>
<dbReference type="GeneID" id="66859199"/>
<accession>A0A8A1UXY1</accession>
<proteinExistence type="predicted"/>
<organism evidence="1 2">
    <name type="scientific">Streptomyces rimosus subsp. rimosus (strain ATCC 10970 / DSM 40260 / JCM 4667 / NRRL 2234)</name>
    <dbReference type="NCBI Taxonomy" id="1265868"/>
    <lineage>
        <taxon>Bacteria</taxon>
        <taxon>Bacillati</taxon>
        <taxon>Actinomycetota</taxon>
        <taxon>Actinomycetes</taxon>
        <taxon>Kitasatosporales</taxon>
        <taxon>Streptomycetaceae</taxon>
        <taxon>Streptomyces</taxon>
    </lineage>
</organism>
<gene>
    <name evidence="1" type="ORF">SRIM_034490</name>
</gene>
<name>A0A8A1UXY1_STRR1</name>
<dbReference type="Proteomes" id="UP000011074">
    <property type="component" value="Chromosome"/>
</dbReference>
<evidence type="ECO:0000313" key="1">
    <source>
        <dbReference type="EMBL" id="QST84599.1"/>
    </source>
</evidence>
<reference evidence="1" key="3">
    <citation type="journal article" date="2021" name="bioRxiv">
        <title>Bilateral symmetry of linear streptomycete chromosomes.</title>
        <authorList>
            <person name="Algora-Gallardo L."/>
            <person name="Schniete J.K."/>
            <person name="Mark D.R."/>
            <person name="Hunter I.S."/>
            <person name="Herron P.R."/>
        </authorList>
    </citation>
    <scope>NUCLEOTIDE SEQUENCE</scope>
    <source>
        <strain evidence="1">ATCC 10970</strain>
    </source>
</reference>
<reference evidence="1" key="1">
    <citation type="submission" date="2012-12" db="EMBL/GenBank/DDBJ databases">
        <authorList>
            <person name="Pethick F.E."/>
            <person name="MacFadyen A.C."/>
            <person name="Tang Z."/>
            <person name="Sangal V."/>
            <person name="Tze-Tze L."/>
            <person name="Chu J."/>
            <person name="Guo M."/>
            <person name="Kirby R."/>
            <person name="Hoskisson P.A."/>
            <person name="Herron P.R."/>
            <person name="Hunter I.S."/>
        </authorList>
    </citation>
    <scope>NUCLEOTIDE SEQUENCE</scope>
    <source>
        <strain evidence="1">ATCC 10970</strain>
    </source>
</reference>
<reference evidence="1" key="2">
    <citation type="submission" date="2020-01" db="EMBL/GenBank/DDBJ databases">
        <authorList>
            <person name="Algora L."/>
            <person name="Schniete J.K."/>
            <person name="MacFadyen A."/>
            <person name="Hoskisson P.A."/>
            <person name="Hunter I.S."/>
            <person name="Herron P.R."/>
        </authorList>
    </citation>
    <scope>NUCLEOTIDE SEQUENCE</scope>
    <source>
        <strain evidence="1">ATCC 10970</strain>
    </source>
</reference>